<keyword evidence="4" id="KW-0858">Xylan degradation</keyword>
<keyword evidence="6 11" id="KW-0378">Hydrolase</keyword>
<evidence type="ECO:0000256" key="9">
    <source>
        <dbReference type="ARBA" id="ARBA00025250"/>
    </source>
</evidence>
<reference evidence="12" key="1">
    <citation type="journal article" date="2019" name="Int. J. Syst. Evol. Microbiol.">
        <title>The Global Catalogue of Microorganisms (GCM) 10K type strain sequencing project: providing services to taxonomists for standard genome sequencing and annotation.</title>
        <authorList>
            <consortium name="The Broad Institute Genomics Platform"/>
            <consortium name="The Broad Institute Genome Sequencing Center for Infectious Disease"/>
            <person name="Wu L."/>
            <person name="Ma J."/>
        </authorList>
    </citation>
    <scope>NUCLEOTIDE SEQUENCE [LARGE SCALE GENOMIC DNA]</scope>
    <source>
        <strain evidence="12">DFY28</strain>
    </source>
</reference>
<organism evidence="11 12">
    <name type="scientific">Nocardioides yefusunii</name>
    <dbReference type="NCBI Taxonomy" id="2500546"/>
    <lineage>
        <taxon>Bacteria</taxon>
        <taxon>Bacillati</taxon>
        <taxon>Actinomycetota</taxon>
        <taxon>Actinomycetes</taxon>
        <taxon>Propionibacteriales</taxon>
        <taxon>Nocardioidaceae</taxon>
        <taxon>Nocardioides</taxon>
    </lineage>
</organism>
<dbReference type="InterPro" id="IPR043595">
    <property type="entry name" value="FaeB/C/D"/>
</dbReference>
<feature type="signal peptide" evidence="10">
    <location>
        <begin position="1"/>
        <end position="37"/>
    </location>
</feature>
<comment type="subcellular location">
    <subcellularLocation>
        <location evidence="1">Secreted</location>
    </subcellularLocation>
</comment>
<evidence type="ECO:0000313" key="12">
    <source>
        <dbReference type="Proteomes" id="UP001596098"/>
    </source>
</evidence>
<keyword evidence="12" id="KW-1185">Reference proteome</keyword>
<dbReference type="GO" id="GO:0016787">
    <property type="term" value="F:hydrolase activity"/>
    <property type="evidence" value="ECO:0007669"/>
    <property type="project" value="UniProtKB-KW"/>
</dbReference>
<comment type="caution">
    <text evidence="11">The sequence shown here is derived from an EMBL/GenBank/DDBJ whole genome shotgun (WGS) entry which is preliminary data.</text>
</comment>
<sequence length="446" mass="46904">MSLSRHLFPSATRCRATARAAGALAALALLASGCAGSADEAEGVDLPAASTGLHPLVSADGERQYYLDLPEGYSPDGEPLPLVLALHGTGGSHAKWLDDTYNLADAVGDDAIMVYPEALVSTNGTRQWVTERDVPYVAAVLDQLENQVTFDHDNVLVTGQSSGAGMSHEIGCQLGDRVRAIAPAAGVLMSTRCTGSVAVIQVQGTSDPVVPFALAQQTSEFWARYNGLDTGVRQPGTHDSCTQYPTADGTVEATNAYPVHLCMHNEGAGEERQGHAWPSIAGDAIWSTFTALPRTQEAESAPAGGGNDKTIAEANTTAKFTLKFPETIPSTPTQGAVVVYAPGEVTPTTAPLAFMTMQFAPGDVQPGQEVSYEVPVSYSIFGADGFSLPGSYTIMVTMHTENGGYPIPVPGMDMWTMTEYDFVDTDTPVVIDDVLALEPISTDTGL</sequence>
<evidence type="ECO:0000256" key="10">
    <source>
        <dbReference type="SAM" id="SignalP"/>
    </source>
</evidence>
<dbReference type="PANTHER" id="PTHR38050:SF1">
    <property type="entry name" value="FERULOYL ESTERASE C"/>
    <property type="match status" value="1"/>
</dbReference>
<dbReference type="Proteomes" id="UP001596098">
    <property type="component" value="Unassembled WGS sequence"/>
</dbReference>
<evidence type="ECO:0000256" key="5">
    <source>
        <dbReference type="ARBA" id="ARBA00022729"/>
    </source>
</evidence>
<keyword evidence="8" id="KW-0624">Polysaccharide degradation</keyword>
<dbReference type="PANTHER" id="PTHR38050">
    <property type="match status" value="1"/>
</dbReference>
<comment type="function">
    <text evidence="9">Involved in degradation of plant cell walls. Hydrolyzes the feruloyl-arabinose ester bond in arabinoxylans, and the feruloyl-galactose ester bond in pectin. Active against paranitrophenyl-acetate, methyl ferulate and wheat arabinoxylan.</text>
</comment>
<evidence type="ECO:0000313" key="11">
    <source>
        <dbReference type="EMBL" id="MFC6153414.1"/>
    </source>
</evidence>
<accession>A0ABW1QY16</accession>
<keyword evidence="5 10" id="KW-0732">Signal</keyword>
<evidence type="ECO:0000256" key="6">
    <source>
        <dbReference type="ARBA" id="ARBA00022801"/>
    </source>
</evidence>
<dbReference type="RefSeq" id="WP_164878699.1">
    <property type="nucleotide sequence ID" value="NZ_CP034929.1"/>
</dbReference>
<evidence type="ECO:0000256" key="4">
    <source>
        <dbReference type="ARBA" id="ARBA00022651"/>
    </source>
</evidence>
<feature type="chain" id="PRO_5047225958" evidence="10">
    <location>
        <begin position="38"/>
        <end position="446"/>
    </location>
</feature>
<dbReference type="PROSITE" id="PS51257">
    <property type="entry name" value="PROKAR_LIPOPROTEIN"/>
    <property type="match status" value="1"/>
</dbReference>
<evidence type="ECO:0000256" key="8">
    <source>
        <dbReference type="ARBA" id="ARBA00023326"/>
    </source>
</evidence>
<dbReference type="SUPFAM" id="SSF53474">
    <property type="entry name" value="alpha/beta-Hydrolases"/>
    <property type="match status" value="1"/>
</dbReference>
<gene>
    <name evidence="11" type="ORF">ACFPWU_07000</name>
</gene>
<dbReference type="EMBL" id="JBHSQI010000003">
    <property type="protein sequence ID" value="MFC6153414.1"/>
    <property type="molecule type" value="Genomic_DNA"/>
</dbReference>
<evidence type="ECO:0000256" key="3">
    <source>
        <dbReference type="ARBA" id="ARBA00022525"/>
    </source>
</evidence>
<keyword evidence="3" id="KW-0964">Secreted</keyword>
<evidence type="ECO:0000256" key="2">
    <source>
        <dbReference type="ARBA" id="ARBA00010278"/>
    </source>
</evidence>
<keyword evidence="7" id="KW-0119">Carbohydrate metabolism</keyword>
<proteinExistence type="inferred from homology"/>
<name>A0ABW1QY16_9ACTN</name>
<evidence type="ECO:0000256" key="7">
    <source>
        <dbReference type="ARBA" id="ARBA00023277"/>
    </source>
</evidence>
<comment type="similarity">
    <text evidence="2">Belongs to the faeC family.</text>
</comment>
<protein>
    <submittedName>
        <fullName evidence="11">Alpha/beta hydrolase family esterase</fullName>
    </submittedName>
</protein>
<dbReference type="Gene3D" id="3.40.50.1820">
    <property type="entry name" value="alpha/beta hydrolase"/>
    <property type="match status" value="1"/>
</dbReference>
<evidence type="ECO:0000256" key="1">
    <source>
        <dbReference type="ARBA" id="ARBA00004613"/>
    </source>
</evidence>
<dbReference type="InterPro" id="IPR029058">
    <property type="entry name" value="AB_hydrolase_fold"/>
</dbReference>